<name>A0A0A1DUC8_NOCSI</name>
<dbReference type="InterPro" id="IPR024079">
    <property type="entry name" value="MetalloPept_cat_dom_sf"/>
</dbReference>
<proteinExistence type="predicted"/>
<accession>A0A0A1DUC8</accession>
<dbReference type="AlphaFoldDB" id="A0A0A1DUC8"/>
<evidence type="ECO:0000313" key="2">
    <source>
        <dbReference type="Proteomes" id="UP000030300"/>
    </source>
</evidence>
<sequence length="405" mass="42765">MPPLRTTLLAAVAVVATVGLSLFPPIATVTSASAAPAAAAPTTDTDGDGLLDDWEVNGYDADGDGVIDVDLPALGADPRHQDLFVEMDAMPGLRPPVTVLDRVVDVFASAPVGNPDGTTGVRIHLDGGAYAGRTTYDLGGSNQVPLDTDLSPYAAEIRAIRNAHFAPARAKIFRYMVWADRYNGDCSSGVALGIPSDTFVVTLGDTCRWARTDDQMVGTFVHELGHTLGLRHGGVDDTHYKPNYLSVMNYSFQLAGVPRTSGASYFGYSDDAYPVLDERSLVESRGLGLGAAGWRTIWYCPGSGAARTSGDAAAGIDWSCNGSVSTGPVSADINKNGRTGILTAQDNWASLRFKGGSVGYGAAPADEAPQQRVEIGPDRFRLDPPAALEELTKHEADLLRQGRRP</sequence>
<dbReference type="GO" id="GO:0008237">
    <property type="term" value="F:metallopeptidase activity"/>
    <property type="evidence" value="ECO:0007669"/>
    <property type="project" value="InterPro"/>
</dbReference>
<dbReference type="GeneID" id="96612188"/>
<dbReference type="HOGENOM" id="CLU_044330_0_0_11"/>
<dbReference type="KEGG" id="psim:KR76_25930"/>
<dbReference type="EMBL" id="CP009896">
    <property type="protein sequence ID" value="AIY20193.2"/>
    <property type="molecule type" value="Genomic_DNA"/>
</dbReference>
<dbReference type="STRING" id="2045.KR76_25930"/>
<organism evidence="1 2">
    <name type="scientific">Nocardioides simplex</name>
    <name type="common">Arthrobacter simplex</name>
    <dbReference type="NCBI Taxonomy" id="2045"/>
    <lineage>
        <taxon>Bacteria</taxon>
        <taxon>Bacillati</taxon>
        <taxon>Actinomycetota</taxon>
        <taxon>Actinomycetes</taxon>
        <taxon>Propionibacteriales</taxon>
        <taxon>Nocardioidaceae</taxon>
        <taxon>Pimelobacter</taxon>
    </lineage>
</organism>
<dbReference type="RefSeq" id="WP_052139126.1">
    <property type="nucleotide sequence ID" value="NZ_BJMC01000021.1"/>
</dbReference>
<dbReference type="SUPFAM" id="SSF55486">
    <property type="entry name" value="Metalloproteases ('zincins'), catalytic domain"/>
    <property type="match status" value="1"/>
</dbReference>
<keyword evidence="2" id="KW-1185">Reference proteome</keyword>
<reference evidence="1 2" key="1">
    <citation type="journal article" date="2015" name="Genome Announc.">
        <title>Complete Genome Sequence of Steroid-Transforming Nocardioides simplex VKM Ac-2033D.</title>
        <authorList>
            <person name="Shtratnikova V.Y."/>
            <person name="Schelkunov M.I."/>
            <person name="Pekov Y.A."/>
            <person name="Fokina V.V."/>
            <person name="Logacheva M.D."/>
            <person name="Sokolov S.L."/>
            <person name="Bragin E.Y."/>
            <person name="Ashapkin V.V."/>
            <person name="Donova M.V."/>
        </authorList>
    </citation>
    <scope>NUCLEOTIDE SEQUENCE [LARGE SCALE GENOMIC DNA]</scope>
    <source>
        <strain evidence="1 2">VKM Ac-2033D</strain>
    </source>
</reference>
<protein>
    <submittedName>
        <fullName evidence="1">Conserved repeat domain</fullName>
    </submittedName>
</protein>
<dbReference type="Proteomes" id="UP000030300">
    <property type="component" value="Chromosome"/>
</dbReference>
<evidence type="ECO:0000313" key="1">
    <source>
        <dbReference type="EMBL" id="AIY20193.2"/>
    </source>
</evidence>
<dbReference type="Gene3D" id="3.40.390.10">
    <property type="entry name" value="Collagenase (Catalytic Domain)"/>
    <property type="match status" value="1"/>
</dbReference>
<gene>
    <name evidence="1" type="ORF">KR76_25930</name>
</gene>
<dbReference type="eggNOG" id="COG2706">
    <property type="taxonomic scope" value="Bacteria"/>
</dbReference>